<organism evidence="1 2">
    <name type="scientific">Thanatephorus cucumeris (strain AG1-IB / isolate 7/3/14)</name>
    <name type="common">Lettuce bottom rot fungus</name>
    <name type="synonym">Rhizoctonia solani</name>
    <dbReference type="NCBI Taxonomy" id="1108050"/>
    <lineage>
        <taxon>Eukaryota</taxon>
        <taxon>Fungi</taxon>
        <taxon>Dikarya</taxon>
        <taxon>Basidiomycota</taxon>
        <taxon>Agaricomycotina</taxon>
        <taxon>Agaricomycetes</taxon>
        <taxon>Cantharellales</taxon>
        <taxon>Ceratobasidiaceae</taxon>
        <taxon>Rhizoctonia</taxon>
        <taxon>Rhizoctonia solani AG-1</taxon>
    </lineage>
</organism>
<evidence type="ECO:0000313" key="1">
    <source>
        <dbReference type="EMBL" id="CEL63491.1"/>
    </source>
</evidence>
<dbReference type="AlphaFoldDB" id="A0A0B7FZW8"/>
<gene>
    <name evidence="1" type="ORF">RSOLAG1IB_12673</name>
</gene>
<dbReference type="Proteomes" id="UP000059188">
    <property type="component" value="Unassembled WGS sequence"/>
</dbReference>
<dbReference type="EMBL" id="LN679932">
    <property type="protein sequence ID" value="CEL63491.1"/>
    <property type="molecule type" value="Genomic_DNA"/>
</dbReference>
<reference evidence="1 2" key="1">
    <citation type="submission" date="2014-11" db="EMBL/GenBank/DDBJ databases">
        <authorList>
            <person name="Wibberg Daniel"/>
        </authorList>
    </citation>
    <scope>NUCLEOTIDE SEQUENCE [LARGE SCALE GENOMIC DNA]</scope>
    <source>
        <strain evidence="1">Rhizoctonia solani AG1-IB 7/3/14</strain>
    </source>
</reference>
<name>A0A0B7FZW8_THACB</name>
<evidence type="ECO:0000313" key="2">
    <source>
        <dbReference type="Proteomes" id="UP000059188"/>
    </source>
</evidence>
<protein>
    <submittedName>
        <fullName evidence="1">Uncharacterized protein</fullName>
    </submittedName>
</protein>
<sequence>MSCRWKSGFWNRAIDALVTLYMLGESRLKRPNVEFETPSACKLRNKTVDPRQLSIRHDNNCTIMGLVFCLLRKANHGITSTPT</sequence>
<proteinExistence type="predicted"/>
<keyword evidence="2" id="KW-1185">Reference proteome</keyword>
<accession>A0A0B7FZW8</accession>